<dbReference type="EMBL" id="MU854491">
    <property type="protein sequence ID" value="KAK4034188.1"/>
    <property type="molecule type" value="Genomic_DNA"/>
</dbReference>
<dbReference type="PANTHER" id="PTHR39475:SF1">
    <property type="entry name" value="CONIDIATION-SPECIFIC PROTEIN 6"/>
    <property type="match status" value="1"/>
</dbReference>
<comment type="caution">
    <text evidence="2">The sequence shown here is derived from an EMBL/GenBank/DDBJ whole genome shotgun (WGS) entry which is preliminary data.</text>
</comment>
<proteinExistence type="predicted"/>
<feature type="region of interest" description="Disordered" evidence="1">
    <location>
        <begin position="92"/>
        <end position="112"/>
    </location>
</feature>
<name>A0AAN6P9G5_9PEZI</name>
<reference evidence="3" key="1">
    <citation type="journal article" date="2023" name="Mol. Phylogenet. Evol.">
        <title>Genome-scale phylogeny and comparative genomics of the fungal order Sordariales.</title>
        <authorList>
            <person name="Hensen N."/>
            <person name="Bonometti L."/>
            <person name="Westerberg I."/>
            <person name="Brannstrom I.O."/>
            <person name="Guillou S."/>
            <person name="Cros-Aarteil S."/>
            <person name="Calhoun S."/>
            <person name="Haridas S."/>
            <person name="Kuo A."/>
            <person name="Mondo S."/>
            <person name="Pangilinan J."/>
            <person name="Riley R."/>
            <person name="LaButti K."/>
            <person name="Andreopoulos B."/>
            <person name="Lipzen A."/>
            <person name="Chen C."/>
            <person name="Yan M."/>
            <person name="Daum C."/>
            <person name="Ng V."/>
            <person name="Clum A."/>
            <person name="Steindorff A."/>
            <person name="Ohm R.A."/>
            <person name="Martin F."/>
            <person name="Silar P."/>
            <person name="Natvig D.O."/>
            <person name="Lalanne C."/>
            <person name="Gautier V."/>
            <person name="Ament-Velasquez S.L."/>
            <person name="Kruys A."/>
            <person name="Hutchinson M.I."/>
            <person name="Powell A.J."/>
            <person name="Barry K."/>
            <person name="Miller A.N."/>
            <person name="Grigoriev I.V."/>
            <person name="Debuchy R."/>
            <person name="Gladieux P."/>
            <person name="Hiltunen Thoren M."/>
            <person name="Johannesson H."/>
        </authorList>
    </citation>
    <scope>NUCLEOTIDE SEQUENCE [LARGE SCALE GENOMIC DNA]</scope>
    <source>
        <strain evidence="3">CBS 284.82</strain>
    </source>
</reference>
<sequence length="112" mass="12440">MSYQGNSNVGFPSLYESQNQRSHTQGEVDELTQHTGENVKGFLPKGQGGEVNRLQAEELHRKQVENMKKDPTLAATLHGNKPAKGAVIDKELQEEDEAMLRKKGDSMPGKKH</sequence>
<evidence type="ECO:0000256" key="1">
    <source>
        <dbReference type="SAM" id="MobiDB-lite"/>
    </source>
</evidence>
<dbReference type="Proteomes" id="UP001303115">
    <property type="component" value="Unassembled WGS sequence"/>
</dbReference>
<keyword evidence="3" id="KW-1185">Reference proteome</keyword>
<gene>
    <name evidence="2" type="ORF">C8A01DRAFT_18976</name>
</gene>
<dbReference type="PANTHER" id="PTHR39475">
    <property type="entry name" value="CONIDIATION-SPECIFIC PROTEIN 6"/>
    <property type="match status" value="1"/>
</dbReference>
<accession>A0AAN6P9G5</accession>
<feature type="region of interest" description="Disordered" evidence="1">
    <location>
        <begin position="1"/>
        <end position="50"/>
    </location>
</feature>
<protein>
    <submittedName>
        <fullName evidence="2">Uncharacterized protein</fullName>
    </submittedName>
</protein>
<evidence type="ECO:0000313" key="2">
    <source>
        <dbReference type="EMBL" id="KAK4034188.1"/>
    </source>
</evidence>
<dbReference type="AlphaFoldDB" id="A0AAN6P9G5"/>
<feature type="compositionally biased region" description="Polar residues" evidence="1">
    <location>
        <begin position="1"/>
        <end position="25"/>
    </location>
</feature>
<evidence type="ECO:0000313" key="3">
    <source>
        <dbReference type="Proteomes" id="UP001303115"/>
    </source>
</evidence>
<organism evidence="2 3">
    <name type="scientific">Parachaetomium inaequale</name>
    <dbReference type="NCBI Taxonomy" id="2588326"/>
    <lineage>
        <taxon>Eukaryota</taxon>
        <taxon>Fungi</taxon>
        <taxon>Dikarya</taxon>
        <taxon>Ascomycota</taxon>
        <taxon>Pezizomycotina</taxon>
        <taxon>Sordariomycetes</taxon>
        <taxon>Sordariomycetidae</taxon>
        <taxon>Sordariales</taxon>
        <taxon>Chaetomiaceae</taxon>
        <taxon>Parachaetomium</taxon>
    </lineage>
</organism>